<feature type="compositionally biased region" description="Basic and acidic residues" evidence="1">
    <location>
        <begin position="195"/>
        <end position="204"/>
    </location>
</feature>
<dbReference type="CDD" id="cd00303">
    <property type="entry name" value="retropepsin_like"/>
    <property type="match status" value="1"/>
</dbReference>
<dbReference type="AlphaFoldDB" id="A0A9D5AG27"/>
<dbReference type="PANTHER" id="PTHR33067">
    <property type="entry name" value="RNA-DIRECTED DNA POLYMERASE-RELATED"/>
    <property type="match status" value="1"/>
</dbReference>
<feature type="region of interest" description="Disordered" evidence="1">
    <location>
        <begin position="188"/>
        <end position="225"/>
    </location>
</feature>
<gene>
    <name evidence="2" type="ORF">KIW84_051534</name>
</gene>
<keyword evidence="3" id="KW-1185">Reference proteome</keyword>
<dbReference type="Gramene" id="Psat05G0153400-T1">
    <property type="protein sequence ID" value="KAI5404405.1"/>
    <property type="gene ID" value="KIW84_051534"/>
</dbReference>
<organism evidence="2 3">
    <name type="scientific">Pisum sativum</name>
    <name type="common">Garden pea</name>
    <name type="synonym">Lathyrus oleraceus</name>
    <dbReference type="NCBI Taxonomy" id="3888"/>
    <lineage>
        <taxon>Eukaryota</taxon>
        <taxon>Viridiplantae</taxon>
        <taxon>Streptophyta</taxon>
        <taxon>Embryophyta</taxon>
        <taxon>Tracheophyta</taxon>
        <taxon>Spermatophyta</taxon>
        <taxon>Magnoliopsida</taxon>
        <taxon>eudicotyledons</taxon>
        <taxon>Gunneridae</taxon>
        <taxon>Pentapetalae</taxon>
        <taxon>rosids</taxon>
        <taxon>fabids</taxon>
        <taxon>Fabales</taxon>
        <taxon>Fabaceae</taxon>
        <taxon>Papilionoideae</taxon>
        <taxon>50 kb inversion clade</taxon>
        <taxon>NPAAA clade</taxon>
        <taxon>Hologalegina</taxon>
        <taxon>IRL clade</taxon>
        <taxon>Fabeae</taxon>
        <taxon>Lathyrus</taxon>
    </lineage>
</organism>
<dbReference type="InterPro" id="IPR021109">
    <property type="entry name" value="Peptidase_aspartic_dom_sf"/>
</dbReference>
<sequence length="225" mass="25037">MLDFGADINVMPTSLYNNLDGGPFQHTGLIIQLENISNVRPAGVVEDVLAQVNDLIFPTDFYILDMYFITRTPLKRNSNESKKSENLGFLQQKKRKLIRPNFNKSASFENKEDLGASQNFQLPLPNGIRNHKDANESCSTLVNQCGYDVKAEAEVQNVIDPKHSEGKDSSHATEFICSKEGEESEFQNVVSSASCKEESSHAKEGSSLMHNKKPASLEMESLHAN</sequence>
<reference evidence="2 3" key="1">
    <citation type="journal article" date="2022" name="Nat. Genet.">
        <title>Improved pea reference genome and pan-genome highlight genomic features and evolutionary characteristics.</title>
        <authorList>
            <person name="Yang T."/>
            <person name="Liu R."/>
            <person name="Luo Y."/>
            <person name="Hu S."/>
            <person name="Wang D."/>
            <person name="Wang C."/>
            <person name="Pandey M.K."/>
            <person name="Ge S."/>
            <person name="Xu Q."/>
            <person name="Li N."/>
            <person name="Li G."/>
            <person name="Huang Y."/>
            <person name="Saxena R.K."/>
            <person name="Ji Y."/>
            <person name="Li M."/>
            <person name="Yan X."/>
            <person name="He Y."/>
            <person name="Liu Y."/>
            <person name="Wang X."/>
            <person name="Xiang C."/>
            <person name="Varshney R.K."/>
            <person name="Ding H."/>
            <person name="Gao S."/>
            <person name="Zong X."/>
        </authorList>
    </citation>
    <scope>NUCLEOTIDE SEQUENCE [LARGE SCALE GENOMIC DNA]</scope>
    <source>
        <strain evidence="2 3">cv. Zhongwan 6</strain>
    </source>
</reference>
<protein>
    <submittedName>
        <fullName evidence="2">Uncharacterized protein</fullName>
    </submittedName>
</protein>
<dbReference type="PANTHER" id="PTHR33067:SF15">
    <property type="entry name" value="RNA-DIRECTED DNA POLYMERASE"/>
    <property type="match status" value="1"/>
</dbReference>
<accession>A0A9D5AG27</accession>
<comment type="caution">
    <text evidence="2">The sequence shown here is derived from an EMBL/GenBank/DDBJ whole genome shotgun (WGS) entry which is preliminary data.</text>
</comment>
<name>A0A9D5AG27_PEA</name>
<evidence type="ECO:0000256" key="1">
    <source>
        <dbReference type="SAM" id="MobiDB-lite"/>
    </source>
</evidence>
<dbReference type="Proteomes" id="UP001058974">
    <property type="component" value="Chromosome 5"/>
</dbReference>
<evidence type="ECO:0000313" key="2">
    <source>
        <dbReference type="EMBL" id="KAI5404405.1"/>
    </source>
</evidence>
<dbReference type="EMBL" id="JAMSHJ010000005">
    <property type="protein sequence ID" value="KAI5404405.1"/>
    <property type="molecule type" value="Genomic_DNA"/>
</dbReference>
<proteinExistence type="predicted"/>
<dbReference type="Gene3D" id="2.40.70.10">
    <property type="entry name" value="Acid Proteases"/>
    <property type="match status" value="1"/>
</dbReference>
<evidence type="ECO:0000313" key="3">
    <source>
        <dbReference type="Proteomes" id="UP001058974"/>
    </source>
</evidence>